<accession>A0A917TSZ3</accession>
<sequence length="161" mass="16220">MSSFAFARPMWPATLRALRELTRLALATLVLAVAFGTTAATGPTPGIELPAAPVAATVVARPFVEPIRATDTTPTAPHRLVAPARSEHAGTRPAAATAIPAHAVPADAIPADAIHTIPADGMLAHAIPATAIPATAVSADVTGWRAAAGEGEPTRRGPPTA</sequence>
<dbReference type="EMBL" id="BMNB01000006">
    <property type="protein sequence ID" value="GGM33776.1"/>
    <property type="molecule type" value="Genomic_DNA"/>
</dbReference>
<proteinExistence type="predicted"/>
<reference evidence="1" key="2">
    <citation type="submission" date="2020-09" db="EMBL/GenBank/DDBJ databases">
        <authorList>
            <person name="Sun Q."/>
            <person name="Zhou Y."/>
        </authorList>
    </citation>
    <scope>NUCLEOTIDE SEQUENCE</scope>
    <source>
        <strain evidence="1">CGMCC 4.7312</strain>
    </source>
</reference>
<dbReference type="Proteomes" id="UP000608890">
    <property type="component" value="Unassembled WGS sequence"/>
</dbReference>
<dbReference type="AlphaFoldDB" id="A0A917TSZ3"/>
<evidence type="ECO:0000313" key="2">
    <source>
        <dbReference type="Proteomes" id="UP000608890"/>
    </source>
</evidence>
<comment type="caution">
    <text evidence="1">The sequence shown here is derived from an EMBL/GenBank/DDBJ whole genome shotgun (WGS) entry which is preliminary data.</text>
</comment>
<keyword evidence="2" id="KW-1185">Reference proteome</keyword>
<evidence type="ECO:0000313" key="1">
    <source>
        <dbReference type="EMBL" id="GGM33776.1"/>
    </source>
</evidence>
<protein>
    <submittedName>
        <fullName evidence="1">Uncharacterized protein</fullName>
    </submittedName>
</protein>
<reference evidence="1" key="1">
    <citation type="journal article" date="2014" name="Int. J. Syst. Evol. Microbiol.">
        <title>Complete genome sequence of Corynebacterium casei LMG S-19264T (=DSM 44701T), isolated from a smear-ripened cheese.</title>
        <authorList>
            <consortium name="US DOE Joint Genome Institute (JGI-PGF)"/>
            <person name="Walter F."/>
            <person name="Albersmeier A."/>
            <person name="Kalinowski J."/>
            <person name="Ruckert C."/>
        </authorList>
    </citation>
    <scope>NUCLEOTIDE SEQUENCE</scope>
    <source>
        <strain evidence="1">CGMCC 4.7312</strain>
    </source>
</reference>
<dbReference type="RefSeq" id="WP_189042399.1">
    <property type="nucleotide sequence ID" value="NZ_BMNB01000006.1"/>
</dbReference>
<name>A0A917TSZ3_9ACTN</name>
<gene>
    <name evidence="1" type="ORF">GCM10011608_17830</name>
</gene>
<organism evidence="1 2">
    <name type="scientific">Micromonospora sonchi</name>
    <dbReference type="NCBI Taxonomy" id="1763543"/>
    <lineage>
        <taxon>Bacteria</taxon>
        <taxon>Bacillati</taxon>
        <taxon>Actinomycetota</taxon>
        <taxon>Actinomycetes</taxon>
        <taxon>Micromonosporales</taxon>
        <taxon>Micromonosporaceae</taxon>
        <taxon>Micromonospora</taxon>
    </lineage>
</organism>